<name>A0A126QFG2_PASMD</name>
<dbReference type="PROSITE" id="PS50932">
    <property type="entry name" value="HTH_LACI_2"/>
    <property type="match status" value="1"/>
</dbReference>
<dbReference type="InterPro" id="IPR001761">
    <property type="entry name" value="Peripla_BP/Lac1_sug-bd_dom"/>
</dbReference>
<feature type="domain" description="HTH lacI-type" evidence="5">
    <location>
        <begin position="1"/>
        <end position="60"/>
    </location>
</feature>
<dbReference type="SUPFAM" id="SSF47413">
    <property type="entry name" value="lambda repressor-like DNA-binding domains"/>
    <property type="match status" value="1"/>
</dbReference>
<dbReference type="InterPro" id="IPR028082">
    <property type="entry name" value="Peripla_BP_I"/>
</dbReference>
<evidence type="ECO:0000256" key="4">
    <source>
        <dbReference type="ARBA" id="ARBA00023163"/>
    </source>
</evidence>
<dbReference type="PANTHER" id="PTHR30146">
    <property type="entry name" value="LACI-RELATED TRANSCRIPTIONAL REPRESSOR"/>
    <property type="match status" value="1"/>
</dbReference>
<evidence type="ECO:0000313" key="6">
    <source>
        <dbReference type="EMBL" id="AMK08579.1"/>
    </source>
</evidence>
<dbReference type="SUPFAM" id="SSF53822">
    <property type="entry name" value="Periplasmic binding protein-like I"/>
    <property type="match status" value="1"/>
</dbReference>
<evidence type="ECO:0000259" key="5">
    <source>
        <dbReference type="PROSITE" id="PS50932"/>
    </source>
</evidence>
<dbReference type="NCBIfam" id="NF008452">
    <property type="entry name" value="PRK11303.1"/>
    <property type="match status" value="1"/>
</dbReference>
<dbReference type="Pfam" id="PF00356">
    <property type="entry name" value="LacI"/>
    <property type="match status" value="1"/>
</dbReference>
<proteinExistence type="predicted"/>
<sequence length="329" mass="37455">MKLKLVELAKLAGVSRTTASYVVNGKAKAYRVSDKTIEKVEKLIKQYDFKPNAMAAGLRAGKSRTIGLIVPDFENASFARIATHLEAGFRQKGYQLIIVCSNDNPETEMQCAKHLIQRQIDALIVSTTLPADTDFYQRHANIPIICFDRYLDLNKIRVLTDDEGDSYRLATHLGRHCEGKRMLFLGALPKLGLSRKRELGFRQALSDKANQVDYLYASQFHKLASAKAFHHWLEKHELPEAIFATSLTLLHGVFQILIKRYHRIPRSLIIATFGHHDMLDLLENKVICCVQNHEKIAQTLLHLVLSRMKSKNVKVSDEVIIREIIESRI</sequence>
<dbReference type="InterPro" id="IPR001387">
    <property type="entry name" value="Cro/C1-type_HTH"/>
</dbReference>
<gene>
    <name evidence="6" type="primary">fruR</name>
</gene>
<dbReference type="InterPro" id="IPR000843">
    <property type="entry name" value="HTH_LacI"/>
</dbReference>
<dbReference type="FunFam" id="1.10.260.40:FF:000008">
    <property type="entry name" value="Fructose repressor (Catabolite repressor/activator)"/>
    <property type="match status" value="1"/>
</dbReference>
<dbReference type="EMBL" id="KP660740">
    <property type="protein sequence ID" value="AMK08579.1"/>
    <property type="molecule type" value="Genomic_DNA"/>
</dbReference>
<dbReference type="GO" id="GO:0003700">
    <property type="term" value="F:DNA-binding transcription factor activity"/>
    <property type="evidence" value="ECO:0007669"/>
    <property type="project" value="TreeGrafter"/>
</dbReference>
<evidence type="ECO:0000256" key="3">
    <source>
        <dbReference type="ARBA" id="ARBA00023125"/>
    </source>
</evidence>
<dbReference type="CDD" id="cd00093">
    <property type="entry name" value="HTH_XRE"/>
    <property type="match status" value="1"/>
</dbReference>
<dbReference type="Gene3D" id="1.10.260.40">
    <property type="entry name" value="lambda repressor-like DNA-binding domains"/>
    <property type="match status" value="1"/>
</dbReference>
<keyword evidence="4" id="KW-0804">Transcription</keyword>
<dbReference type="InterPro" id="IPR010982">
    <property type="entry name" value="Lambda_DNA-bd_dom_sf"/>
</dbReference>
<dbReference type="PANTHER" id="PTHR30146:SF45">
    <property type="entry name" value="CATABOLITE REPRESSOR_ACTIVATOR"/>
    <property type="match status" value="1"/>
</dbReference>
<keyword evidence="2" id="KW-0805">Transcription regulation</keyword>
<protein>
    <submittedName>
        <fullName evidence="6">FruR protein</fullName>
    </submittedName>
</protein>
<reference evidence="6" key="1">
    <citation type="submission" date="2015-01" db="EMBL/GenBank/DDBJ databases">
        <title>Draft genome sequence of Pasteurella multocida isolated from alpaca pneumonia.</title>
        <authorList>
            <person name="Maturrano L."/>
            <person name="Hurtado R."/>
            <person name="Allasi N."/>
            <person name="Juscamayta E."/>
            <person name="Fernandez D."/>
            <person name="Maximiliano J."/>
            <person name="Rimac R."/>
            <person name="Rosadio R."/>
        </authorList>
    </citation>
    <scope>NUCLEOTIDE SEQUENCE</scope>
    <source>
        <strain evidence="6">UNMSM</strain>
    </source>
</reference>
<dbReference type="Gene3D" id="3.40.50.2300">
    <property type="match status" value="2"/>
</dbReference>
<dbReference type="AlphaFoldDB" id="A0A126QFG2"/>
<keyword evidence="1" id="KW-0678">Repressor</keyword>
<evidence type="ECO:0000256" key="2">
    <source>
        <dbReference type="ARBA" id="ARBA00023015"/>
    </source>
</evidence>
<organism evidence="6">
    <name type="scientific">Pasteurella multocida</name>
    <dbReference type="NCBI Taxonomy" id="747"/>
    <lineage>
        <taxon>Bacteria</taxon>
        <taxon>Pseudomonadati</taxon>
        <taxon>Pseudomonadota</taxon>
        <taxon>Gammaproteobacteria</taxon>
        <taxon>Pasteurellales</taxon>
        <taxon>Pasteurellaceae</taxon>
        <taxon>Pasteurella</taxon>
    </lineage>
</organism>
<dbReference type="SMART" id="SM00354">
    <property type="entry name" value="HTH_LACI"/>
    <property type="match status" value="1"/>
</dbReference>
<evidence type="ECO:0000256" key="1">
    <source>
        <dbReference type="ARBA" id="ARBA00022491"/>
    </source>
</evidence>
<accession>A0A126QFG2</accession>
<dbReference type="Pfam" id="PF00532">
    <property type="entry name" value="Peripla_BP_1"/>
    <property type="match status" value="1"/>
</dbReference>
<dbReference type="RefSeq" id="WP_071523304.1">
    <property type="nucleotide sequence ID" value="NZ_JACDXE010000011.1"/>
</dbReference>
<keyword evidence="3" id="KW-0238">DNA-binding</keyword>
<dbReference type="PROSITE" id="PS00356">
    <property type="entry name" value="HTH_LACI_1"/>
    <property type="match status" value="1"/>
</dbReference>
<dbReference type="GO" id="GO:0000976">
    <property type="term" value="F:transcription cis-regulatory region binding"/>
    <property type="evidence" value="ECO:0007669"/>
    <property type="project" value="TreeGrafter"/>
</dbReference>